<name>A0A382DMA4_9ZZZZ</name>
<dbReference type="AlphaFoldDB" id="A0A382DMA4"/>
<dbReference type="SUPFAM" id="SSF54427">
    <property type="entry name" value="NTF2-like"/>
    <property type="match status" value="1"/>
</dbReference>
<reference evidence="2" key="1">
    <citation type="submission" date="2018-05" db="EMBL/GenBank/DDBJ databases">
        <authorList>
            <person name="Lanie J.A."/>
            <person name="Ng W.-L."/>
            <person name="Kazmierczak K.M."/>
            <person name="Andrzejewski T.M."/>
            <person name="Davidsen T.M."/>
            <person name="Wayne K.J."/>
            <person name="Tettelin H."/>
            <person name="Glass J.I."/>
            <person name="Rusch D."/>
            <person name="Podicherti R."/>
            <person name="Tsui H.-C.T."/>
            <person name="Winkler M.E."/>
        </authorList>
    </citation>
    <scope>NUCLEOTIDE SEQUENCE</scope>
</reference>
<accession>A0A382DMA4</accession>
<evidence type="ECO:0000259" key="1">
    <source>
        <dbReference type="Pfam" id="PF12680"/>
    </source>
</evidence>
<dbReference type="InterPro" id="IPR037401">
    <property type="entry name" value="SnoaL-like"/>
</dbReference>
<organism evidence="2">
    <name type="scientific">marine metagenome</name>
    <dbReference type="NCBI Taxonomy" id="408172"/>
    <lineage>
        <taxon>unclassified sequences</taxon>
        <taxon>metagenomes</taxon>
        <taxon>ecological metagenomes</taxon>
    </lineage>
</organism>
<feature type="domain" description="SnoaL-like" evidence="1">
    <location>
        <begin position="34"/>
        <end position="133"/>
    </location>
</feature>
<dbReference type="EMBL" id="UINC01040028">
    <property type="protein sequence ID" value="SVB39335.1"/>
    <property type="molecule type" value="Genomic_DNA"/>
</dbReference>
<dbReference type="PANTHER" id="PTHR41252:SF1">
    <property type="entry name" value="BLR2505 PROTEIN"/>
    <property type="match status" value="1"/>
</dbReference>
<dbReference type="PANTHER" id="PTHR41252">
    <property type="entry name" value="BLR2505 PROTEIN"/>
    <property type="match status" value="1"/>
</dbReference>
<protein>
    <recommendedName>
        <fullName evidence="1">SnoaL-like domain-containing protein</fullName>
    </recommendedName>
</protein>
<sequence length="337" mass="36675">VRNILQIACVLLLVGAGTSCDSTYDDSAVVAAAQAGYTAFQKGDMAAWADTQAEDVVWTVPKGFPYVGTYVGAQSVIDNVFTPISAMWPDFQVEAMEYRASGNTVFIKTRITAGGAVSDSLHVAVIENGKYAEFQVFDDAGFMMQTALTPARQALNNPDHTSNEWQIAAYSSAAPAYIGDFASVIGGSGEVLREGNNGWTCLSLNPRPFPEKGWRDAHDAMPGCGDAEGMKWMQAALSGTKPDMERDTFIWMLHGDVGEDNTKMGVLSKTHSTPGEWIESGPHLMLMPKYPGTLEKFHADFTTGEPYVMMPGSDYAHLMIPLVRYYDYQQSSSPSNR</sequence>
<feature type="non-terminal residue" evidence="2">
    <location>
        <position position="1"/>
    </location>
</feature>
<proteinExistence type="predicted"/>
<evidence type="ECO:0000313" key="2">
    <source>
        <dbReference type="EMBL" id="SVB39335.1"/>
    </source>
</evidence>
<dbReference type="Gene3D" id="3.10.450.50">
    <property type="match status" value="1"/>
</dbReference>
<dbReference type="Pfam" id="PF12680">
    <property type="entry name" value="SnoaL_2"/>
    <property type="match status" value="1"/>
</dbReference>
<gene>
    <name evidence="2" type="ORF">METZ01_LOCUS192189</name>
</gene>
<dbReference type="InterPro" id="IPR032710">
    <property type="entry name" value="NTF2-like_dom_sf"/>
</dbReference>